<keyword evidence="2" id="KW-1185">Reference proteome</keyword>
<accession>A0A6G1EZG2</accession>
<organism evidence="1 2">
    <name type="scientific">Oryza meyeriana var. granulata</name>
    <dbReference type="NCBI Taxonomy" id="110450"/>
    <lineage>
        <taxon>Eukaryota</taxon>
        <taxon>Viridiplantae</taxon>
        <taxon>Streptophyta</taxon>
        <taxon>Embryophyta</taxon>
        <taxon>Tracheophyta</taxon>
        <taxon>Spermatophyta</taxon>
        <taxon>Magnoliopsida</taxon>
        <taxon>Liliopsida</taxon>
        <taxon>Poales</taxon>
        <taxon>Poaceae</taxon>
        <taxon>BOP clade</taxon>
        <taxon>Oryzoideae</taxon>
        <taxon>Oryzeae</taxon>
        <taxon>Oryzinae</taxon>
        <taxon>Oryza</taxon>
        <taxon>Oryza meyeriana</taxon>
    </lineage>
</organism>
<sequence length="60" mass="6417">MTQWPSIPPKCKHVPVAGIIAPVLAKEIPWASLTGDLARLIAERALAGDTVDYVRTSSGF</sequence>
<gene>
    <name evidence="1" type="ORF">E2562_027202</name>
</gene>
<comment type="caution">
    <text evidence="1">The sequence shown here is derived from an EMBL/GenBank/DDBJ whole genome shotgun (WGS) entry which is preliminary data.</text>
</comment>
<reference evidence="1 2" key="1">
    <citation type="submission" date="2019-11" db="EMBL/GenBank/DDBJ databases">
        <title>Whole genome sequence of Oryza granulata.</title>
        <authorList>
            <person name="Li W."/>
        </authorList>
    </citation>
    <scope>NUCLEOTIDE SEQUENCE [LARGE SCALE GENOMIC DNA]</scope>
    <source>
        <strain evidence="2">cv. Menghai</strain>
        <tissue evidence="1">Leaf</tissue>
    </source>
</reference>
<name>A0A6G1EZG2_9ORYZ</name>
<dbReference type="AlphaFoldDB" id="A0A6G1EZG2"/>
<proteinExistence type="predicted"/>
<evidence type="ECO:0000313" key="2">
    <source>
        <dbReference type="Proteomes" id="UP000479710"/>
    </source>
</evidence>
<evidence type="ECO:0000313" key="1">
    <source>
        <dbReference type="EMBL" id="KAF0930024.1"/>
    </source>
</evidence>
<dbReference type="EMBL" id="SPHZ02000002">
    <property type="protein sequence ID" value="KAF0930024.1"/>
    <property type="molecule type" value="Genomic_DNA"/>
</dbReference>
<protein>
    <submittedName>
        <fullName evidence="1">Uncharacterized protein</fullName>
    </submittedName>
</protein>
<dbReference type="Proteomes" id="UP000479710">
    <property type="component" value="Unassembled WGS sequence"/>
</dbReference>